<sequence>MDANLQQTISMYHTGFLICLALAVCFLIVSVILFIVFNIPKIITNRTGRAMRKSMKAIEEKNARTGQLRQNISSSLGRRSRRLSASPIIQQPSAPKPAVQPPGTPVSKDASPQPGETEPAGTDVLEQETDILAGGEIPGPNRSQAGDPPLPIRFVIEKRVILIHSDEVL</sequence>
<keyword evidence="2" id="KW-0472">Membrane</keyword>
<organism evidence="3 4">
    <name type="scientific">Candidatus Limivivens intestinipullorum</name>
    <dbReference type="NCBI Taxonomy" id="2840858"/>
    <lineage>
        <taxon>Bacteria</taxon>
        <taxon>Bacillati</taxon>
        <taxon>Bacillota</taxon>
        <taxon>Clostridia</taxon>
        <taxon>Lachnospirales</taxon>
        <taxon>Lachnospiraceae</taxon>
        <taxon>Lachnospiraceae incertae sedis</taxon>
        <taxon>Candidatus Limivivens</taxon>
    </lineage>
</organism>
<reference evidence="3" key="1">
    <citation type="submission" date="2020-10" db="EMBL/GenBank/DDBJ databases">
        <authorList>
            <person name="Gilroy R."/>
        </authorList>
    </citation>
    <scope>NUCLEOTIDE SEQUENCE</scope>
    <source>
        <strain evidence="3">CHK190-19873</strain>
    </source>
</reference>
<gene>
    <name evidence="3" type="ORF">IAB44_07500</name>
</gene>
<dbReference type="AlphaFoldDB" id="A0A9D1ESZ7"/>
<name>A0A9D1ESZ7_9FIRM</name>
<evidence type="ECO:0000313" key="3">
    <source>
        <dbReference type="EMBL" id="HIS31378.1"/>
    </source>
</evidence>
<protein>
    <submittedName>
        <fullName evidence="3">Uncharacterized protein</fullName>
    </submittedName>
</protein>
<evidence type="ECO:0000256" key="2">
    <source>
        <dbReference type="SAM" id="Phobius"/>
    </source>
</evidence>
<evidence type="ECO:0000256" key="1">
    <source>
        <dbReference type="SAM" id="MobiDB-lite"/>
    </source>
</evidence>
<proteinExistence type="predicted"/>
<keyword evidence="2" id="KW-1133">Transmembrane helix</keyword>
<dbReference type="Proteomes" id="UP000823935">
    <property type="component" value="Unassembled WGS sequence"/>
</dbReference>
<evidence type="ECO:0000313" key="4">
    <source>
        <dbReference type="Proteomes" id="UP000823935"/>
    </source>
</evidence>
<feature type="region of interest" description="Disordered" evidence="1">
    <location>
        <begin position="60"/>
        <end position="149"/>
    </location>
</feature>
<reference evidence="3" key="2">
    <citation type="journal article" date="2021" name="PeerJ">
        <title>Extensive microbial diversity within the chicken gut microbiome revealed by metagenomics and culture.</title>
        <authorList>
            <person name="Gilroy R."/>
            <person name="Ravi A."/>
            <person name="Getino M."/>
            <person name="Pursley I."/>
            <person name="Horton D.L."/>
            <person name="Alikhan N.F."/>
            <person name="Baker D."/>
            <person name="Gharbi K."/>
            <person name="Hall N."/>
            <person name="Watson M."/>
            <person name="Adriaenssens E.M."/>
            <person name="Foster-Nyarko E."/>
            <person name="Jarju S."/>
            <person name="Secka A."/>
            <person name="Antonio M."/>
            <person name="Oren A."/>
            <person name="Chaudhuri R.R."/>
            <person name="La Ragione R."/>
            <person name="Hildebrand F."/>
            <person name="Pallen M.J."/>
        </authorList>
    </citation>
    <scope>NUCLEOTIDE SEQUENCE</scope>
    <source>
        <strain evidence="3">CHK190-19873</strain>
    </source>
</reference>
<feature type="transmembrane region" description="Helical" evidence="2">
    <location>
        <begin position="12"/>
        <end position="39"/>
    </location>
</feature>
<feature type="compositionally biased region" description="Pro residues" evidence="1">
    <location>
        <begin position="94"/>
        <end position="104"/>
    </location>
</feature>
<comment type="caution">
    <text evidence="3">The sequence shown here is derived from an EMBL/GenBank/DDBJ whole genome shotgun (WGS) entry which is preliminary data.</text>
</comment>
<dbReference type="EMBL" id="DVIQ01000035">
    <property type="protein sequence ID" value="HIS31378.1"/>
    <property type="molecule type" value="Genomic_DNA"/>
</dbReference>
<keyword evidence="2" id="KW-0812">Transmembrane</keyword>
<accession>A0A9D1ESZ7</accession>